<dbReference type="Proteomes" id="UP000472265">
    <property type="component" value="Chromosome 21"/>
</dbReference>
<dbReference type="AlphaFoldDB" id="A0A671WWD9"/>
<dbReference type="RefSeq" id="XP_030257590.1">
    <property type="nucleotide sequence ID" value="XM_030401730.1"/>
</dbReference>
<dbReference type="InterPro" id="IPR027897">
    <property type="entry name" value="DUF4559"/>
</dbReference>
<reference evidence="1" key="2">
    <citation type="submission" date="2025-08" db="UniProtKB">
        <authorList>
            <consortium name="Ensembl"/>
        </authorList>
    </citation>
    <scope>IDENTIFICATION</scope>
</reference>
<dbReference type="PANTHER" id="PTHR35083">
    <property type="entry name" value="RGD1565685 PROTEIN"/>
    <property type="match status" value="1"/>
</dbReference>
<dbReference type="PANTHER" id="PTHR35083:SF2">
    <property type="entry name" value="CHROMOSOME 17 CXORF38 HOMOLOG"/>
    <property type="match status" value="1"/>
</dbReference>
<dbReference type="OMA" id="WPSDAWE"/>
<dbReference type="Pfam" id="PF15112">
    <property type="entry name" value="DUF4559"/>
    <property type="match status" value="1"/>
</dbReference>
<dbReference type="GeneTree" id="ENSGT00390000006290"/>
<protein>
    <submittedName>
        <fullName evidence="1">Uncharacterized protein</fullName>
    </submittedName>
</protein>
<reference evidence="1" key="3">
    <citation type="submission" date="2025-09" db="UniProtKB">
        <authorList>
            <consortium name="Ensembl"/>
        </authorList>
    </citation>
    <scope>IDENTIFICATION</scope>
</reference>
<dbReference type="Ensembl" id="ENSSAUT00010043078.1">
    <property type="protein sequence ID" value="ENSSAUP00010040896.1"/>
    <property type="gene ID" value="ENSSAUG00010017172.1"/>
</dbReference>
<reference evidence="1" key="1">
    <citation type="submission" date="2021-04" db="EMBL/GenBank/DDBJ databases">
        <authorList>
            <consortium name="Wellcome Sanger Institute Data Sharing"/>
        </authorList>
    </citation>
    <scope>NUCLEOTIDE SEQUENCE [LARGE SCALE GENOMIC DNA]</scope>
</reference>
<dbReference type="InParanoid" id="A0A671WWD9"/>
<proteinExistence type="predicted"/>
<sequence>MGLEELGARLNDRGYKNWLKAAQCLRLLRDGLHPFTDQHMRAFHRELLDGNPLLRRPCQASCRPRGTELSYPCRMCSEWQKVILSHHNQHNATVHWDNCSPPQWRKDHWELAKAYMPRGQGKKTTAGECDASALLNLINYCKRFQPVDLKCVREVIRYRNELMHSCEFHVLDEWMRHYQAALKKLLRQFSHVPQIATVGLQIEEMLITDLSICVSGLDRTDSALVDGLECDTVSQWETSAGTISQWEAELLQERLQELLHAATHEDDGATKTRDTEQLKSLGGFLQANTDLAERFSAELQTINSLEAKD</sequence>
<dbReference type="GeneID" id="115571999"/>
<evidence type="ECO:0000313" key="1">
    <source>
        <dbReference type="Ensembl" id="ENSSAUP00010040896.1"/>
    </source>
</evidence>
<name>A0A671WWD9_SPAAU</name>
<organism evidence="1 2">
    <name type="scientific">Sparus aurata</name>
    <name type="common">Gilthead sea bream</name>
    <dbReference type="NCBI Taxonomy" id="8175"/>
    <lineage>
        <taxon>Eukaryota</taxon>
        <taxon>Metazoa</taxon>
        <taxon>Chordata</taxon>
        <taxon>Craniata</taxon>
        <taxon>Vertebrata</taxon>
        <taxon>Euteleostomi</taxon>
        <taxon>Actinopterygii</taxon>
        <taxon>Neopterygii</taxon>
        <taxon>Teleostei</taxon>
        <taxon>Neoteleostei</taxon>
        <taxon>Acanthomorphata</taxon>
        <taxon>Eupercaria</taxon>
        <taxon>Spariformes</taxon>
        <taxon>Sparidae</taxon>
        <taxon>Sparus</taxon>
    </lineage>
</organism>
<keyword evidence="2" id="KW-1185">Reference proteome</keyword>
<gene>
    <name evidence="1" type="primary">c21hxorf38</name>
</gene>
<evidence type="ECO:0000313" key="2">
    <source>
        <dbReference type="Proteomes" id="UP000472265"/>
    </source>
</evidence>
<accession>A0A671WWD9</accession>